<dbReference type="AlphaFoldDB" id="A0A4S4FWQ3"/>
<dbReference type="SUPFAM" id="SSF52151">
    <property type="entry name" value="FabD/lysophospholipase-like"/>
    <property type="match status" value="1"/>
</dbReference>
<accession>A0A4S4FWQ3</accession>
<dbReference type="RefSeq" id="WP_136424173.1">
    <property type="nucleotide sequence ID" value="NZ_SSSN01000005.1"/>
</dbReference>
<evidence type="ECO:0000313" key="7">
    <source>
        <dbReference type="Proteomes" id="UP000307380"/>
    </source>
</evidence>
<dbReference type="InterPro" id="IPR016035">
    <property type="entry name" value="Acyl_Trfase/lysoPLipase"/>
</dbReference>
<evidence type="ECO:0000313" key="6">
    <source>
        <dbReference type="EMBL" id="THG34375.1"/>
    </source>
</evidence>
<evidence type="ECO:0000256" key="1">
    <source>
        <dbReference type="ARBA" id="ARBA00022801"/>
    </source>
</evidence>
<evidence type="ECO:0000256" key="3">
    <source>
        <dbReference type="ARBA" id="ARBA00023098"/>
    </source>
</evidence>
<dbReference type="InterPro" id="IPR050301">
    <property type="entry name" value="NTE"/>
</dbReference>
<dbReference type="GO" id="GO:0016787">
    <property type="term" value="F:hydrolase activity"/>
    <property type="evidence" value="ECO:0007669"/>
    <property type="project" value="UniProtKB-UniRule"/>
</dbReference>
<dbReference type="Proteomes" id="UP000307380">
    <property type="component" value="Unassembled WGS sequence"/>
</dbReference>
<dbReference type="Pfam" id="PF01734">
    <property type="entry name" value="Patatin"/>
    <property type="match status" value="1"/>
</dbReference>
<dbReference type="PANTHER" id="PTHR14226:SF57">
    <property type="entry name" value="BLR7027 PROTEIN"/>
    <property type="match status" value="1"/>
</dbReference>
<name>A0A4S4FWQ3_9MICO</name>
<feature type="active site" description="Proton acceptor" evidence="4">
    <location>
        <position position="184"/>
    </location>
</feature>
<dbReference type="EMBL" id="SSSN01000005">
    <property type="protein sequence ID" value="THG34375.1"/>
    <property type="molecule type" value="Genomic_DNA"/>
</dbReference>
<dbReference type="GO" id="GO:0016042">
    <property type="term" value="P:lipid catabolic process"/>
    <property type="evidence" value="ECO:0007669"/>
    <property type="project" value="UniProtKB-UniRule"/>
</dbReference>
<keyword evidence="1 4" id="KW-0378">Hydrolase</keyword>
<proteinExistence type="predicted"/>
<keyword evidence="7" id="KW-1185">Reference proteome</keyword>
<evidence type="ECO:0000259" key="5">
    <source>
        <dbReference type="PROSITE" id="PS51635"/>
    </source>
</evidence>
<sequence>MTTALVLGGGGVTGIAWETGLLFGLEQAGVRVRDADRLVGTSAGSTVVAQLASGTDLSELYRRQAGGLVAEKAAAFSGADLRRLVSTLLFTRDRAKALRRLGAESQARVRSGEAAERRAIIAERVPVDVWPDRDLRIPAVHVETGLLRVFTREDGVALIDAVGASCAVPLVWPPVEIDGQHYIDGGLPYPANVQLASGCDTVLVIAPITRGLGLGTSVKAQVRALGGDVRSVVLTPDREAKRSMGRNSLDPAAREASAIAGLAQAERVVERVRGLF</sequence>
<evidence type="ECO:0000256" key="4">
    <source>
        <dbReference type="PROSITE-ProRule" id="PRU01161"/>
    </source>
</evidence>
<evidence type="ECO:0000256" key="2">
    <source>
        <dbReference type="ARBA" id="ARBA00022963"/>
    </source>
</evidence>
<feature type="short sequence motif" description="GXGXXG" evidence="4">
    <location>
        <begin position="9"/>
        <end position="14"/>
    </location>
</feature>
<feature type="active site" description="Nucleophile" evidence="4">
    <location>
        <position position="42"/>
    </location>
</feature>
<keyword evidence="2 4" id="KW-0442">Lipid degradation</keyword>
<feature type="short sequence motif" description="DGA/G" evidence="4">
    <location>
        <begin position="184"/>
        <end position="186"/>
    </location>
</feature>
<dbReference type="PANTHER" id="PTHR14226">
    <property type="entry name" value="NEUROPATHY TARGET ESTERASE/SWISS CHEESE D.MELANOGASTER"/>
    <property type="match status" value="1"/>
</dbReference>
<gene>
    <name evidence="6" type="ORF">E6C70_08885</name>
</gene>
<dbReference type="InterPro" id="IPR002641">
    <property type="entry name" value="PNPLA_dom"/>
</dbReference>
<feature type="short sequence motif" description="GXSXG" evidence="4">
    <location>
        <begin position="40"/>
        <end position="44"/>
    </location>
</feature>
<dbReference type="PROSITE" id="PS51635">
    <property type="entry name" value="PNPLA"/>
    <property type="match status" value="1"/>
</dbReference>
<keyword evidence="3 4" id="KW-0443">Lipid metabolism</keyword>
<dbReference type="OrthoDB" id="4080114at2"/>
<dbReference type="Gene3D" id="3.40.1090.10">
    <property type="entry name" value="Cytosolic phospholipase A2 catalytic domain"/>
    <property type="match status" value="2"/>
</dbReference>
<feature type="domain" description="PNPLA" evidence="5">
    <location>
        <begin position="5"/>
        <end position="200"/>
    </location>
</feature>
<comment type="caution">
    <text evidence="6">The sequence shown here is derived from an EMBL/GenBank/DDBJ whole genome shotgun (WGS) entry which is preliminary data.</text>
</comment>
<organism evidence="6 7">
    <name type="scientific">Orlajensenia flava</name>
    <dbReference type="NCBI Taxonomy" id="2565934"/>
    <lineage>
        <taxon>Bacteria</taxon>
        <taxon>Bacillati</taxon>
        <taxon>Actinomycetota</taxon>
        <taxon>Actinomycetes</taxon>
        <taxon>Micrococcales</taxon>
        <taxon>Microbacteriaceae</taxon>
        <taxon>Orlajensenia</taxon>
    </lineage>
</organism>
<protein>
    <submittedName>
        <fullName evidence="6">Patatin-like phospholipase family protein</fullName>
    </submittedName>
</protein>
<reference evidence="6 7" key="1">
    <citation type="submission" date="2019-04" db="EMBL/GenBank/DDBJ databases">
        <authorList>
            <person name="Jiang L."/>
        </authorList>
    </citation>
    <scope>NUCLEOTIDE SEQUENCE [LARGE SCALE GENOMIC DNA]</scope>
    <source>
        <strain evidence="6 7">YIM 131861</strain>
    </source>
</reference>